<evidence type="ECO:0000313" key="2">
    <source>
        <dbReference type="WBParaSite" id="scf7180000421118.g6338"/>
    </source>
</evidence>
<keyword evidence="1" id="KW-1185">Reference proteome</keyword>
<proteinExistence type="predicted"/>
<organism evidence="1 2">
    <name type="scientific">Meloidogyne floridensis</name>
    <dbReference type="NCBI Taxonomy" id="298350"/>
    <lineage>
        <taxon>Eukaryota</taxon>
        <taxon>Metazoa</taxon>
        <taxon>Ecdysozoa</taxon>
        <taxon>Nematoda</taxon>
        <taxon>Chromadorea</taxon>
        <taxon>Rhabditida</taxon>
        <taxon>Tylenchina</taxon>
        <taxon>Tylenchomorpha</taxon>
        <taxon>Tylenchoidea</taxon>
        <taxon>Meloidogynidae</taxon>
        <taxon>Meloidogyninae</taxon>
        <taxon>Meloidogyne</taxon>
    </lineage>
</organism>
<sequence>MSGPRTTNFTSICQSRRICSTCNHIIFGQQELQLHDCVAEQLQQRRQLQLQSNGQSIDCGKCRGTHLFEHPCYIQPLQSTEHTIISEEENLHEYSIGERKQDYR</sequence>
<protein>
    <submittedName>
        <fullName evidence="2">Uncharacterized protein</fullName>
    </submittedName>
</protein>
<accession>A0A915NXB1</accession>
<dbReference type="WBParaSite" id="scf7180000421118.g6338">
    <property type="protein sequence ID" value="scf7180000421118.g6338"/>
    <property type="gene ID" value="scf7180000421118.g6338"/>
</dbReference>
<name>A0A915NXB1_9BILA</name>
<dbReference type="AlphaFoldDB" id="A0A915NXB1"/>
<reference evidence="2" key="1">
    <citation type="submission" date="2022-11" db="UniProtKB">
        <authorList>
            <consortium name="WormBaseParasite"/>
        </authorList>
    </citation>
    <scope>IDENTIFICATION</scope>
</reference>
<evidence type="ECO:0000313" key="1">
    <source>
        <dbReference type="Proteomes" id="UP000887560"/>
    </source>
</evidence>
<dbReference type="Proteomes" id="UP000887560">
    <property type="component" value="Unplaced"/>
</dbReference>